<dbReference type="InterPro" id="IPR011989">
    <property type="entry name" value="ARM-like"/>
</dbReference>
<feature type="compositionally biased region" description="Polar residues" evidence="7">
    <location>
        <begin position="1234"/>
        <end position="1249"/>
    </location>
</feature>
<keyword evidence="3" id="KW-0498">Mitosis</keyword>
<keyword evidence="2" id="KW-0132">Cell division</keyword>
<evidence type="ECO:0000256" key="7">
    <source>
        <dbReference type="SAM" id="MobiDB-lite"/>
    </source>
</evidence>
<dbReference type="InterPro" id="IPR032682">
    <property type="entry name" value="Cnd1_C"/>
</dbReference>
<dbReference type="Pfam" id="PF12765">
    <property type="entry name" value="Cohesin_HEAT"/>
    <property type="match status" value="1"/>
</dbReference>
<protein>
    <submittedName>
        <fullName evidence="9">Condensin-2 complex subunit D3</fullName>
    </submittedName>
</protein>
<dbReference type="Gene3D" id="1.25.10.10">
    <property type="entry name" value="Leucine-rich Repeat Variant"/>
    <property type="match status" value="2"/>
</dbReference>
<evidence type="ECO:0000259" key="8">
    <source>
        <dbReference type="Pfam" id="PF12717"/>
    </source>
</evidence>
<proteinExistence type="predicted"/>
<dbReference type="Pfam" id="PF12717">
    <property type="entry name" value="Cnd1"/>
    <property type="match status" value="1"/>
</dbReference>
<gene>
    <name evidence="9" type="ORF">MGAL_10B039277</name>
</gene>
<comment type="subcellular location">
    <subcellularLocation>
        <location evidence="1">Nucleus</location>
    </subcellularLocation>
</comment>
<dbReference type="SUPFAM" id="SSF48371">
    <property type="entry name" value="ARM repeat"/>
    <property type="match status" value="1"/>
</dbReference>
<dbReference type="GO" id="GO:0010032">
    <property type="term" value="P:meiotic chromosome condensation"/>
    <property type="evidence" value="ECO:0007669"/>
    <property type="project" value="TreeGrafter"/>
</dbReference>
<dbReference type="InterPro" id="IPR016024">
    <property type="entry name" value="ARM-type_fold"/>
</dbReference>
<feature type="non-terminal residue" evidence="9">
    <location>
        <position position="1"/>
    </location>
</feature>
<feature type="region of interest" description="Disordered" evidence="7">
    <location>
        <begin position="569"/>
        <end position="616"/>
    </location>
</feature>
<dbReference type="GO" id="GO:0007076">
    <property type="term" value="P:mitotic chromosome condensation"/>
    <property type="evidence" value="ECO:0007669"/>
    <property type="project" value="InterPro"/>
</dbReference>
<keyword evidence="6" id="KW-0131">Cell cycle</keyword>
<evidence type="ECO:0000256" key="6">
    <source>
        <dbReference type="ARBA" id="ARBA00023306"/>
    </source>
</evidence>
<evidence type="ECO:0000313" key="9">
    <source>
        <dbReference type="EMBL" id="VDI33709.1"/>
    </source>
</evidence>
<dbReference type="EMBL" id="UYJE01005066">
    <property type="protein sequence ID" value="VDI33709.1"/>
    <property type="molecule type" value="Genomic_DNA"/>
</dbReference>
<comment type="caution">
    <text evidence="9">The sequence shown here is derived from an EMBL/GenBank/DDBJ whole genome shotgun (WGS) entry which is preliminary data.</text>
</comment>
<dbReference type="InterPro" id="IPR026003">
    <property type="entry name" value="Cohesin_HEAT"/>
</dbReference>
<feature type="region of interest" description="Disordered" evidence="7">
    <location>
        <begin position="991"/>
        <end position="1184"/>
    </location>
</feature>
<feature type="region of interest" description="Disordered" evidence="7">
    <location>
        <begin position="1229"/>
        <end position="1260"/>
    </location>
</feature>
<organism evidence="9 10">
    <name type="scientific">Mytilus galloprovincialis</name>
    <name type="common">Mediterranean mussel</name>
    <dbReference type="NCBI Taxonomy" id="29158"/>
    <lineage>
        <taxon>Eukaryota</taxon>
        <taxon>Metazoa</taxon>
        <taxon>Spiralia</taxon>
        <taxon>Lophotrochozoa</taxon>
        <taxon>Mollusca</taxon>
        <taxon>Bivalvia</taxon>
        <taxon>Autobranchia</taxon>
        <taxon>Pteriomorphia</taxon>
        <taxon>Mytilida</taxon>
        <taxon>Mytiloidea</taxon>
        <taxon>Mytilidae</taxon>
        <taxon>Mytilinae</taxon>
        <taxon>Mytilus</taxon>
    </lineage>
</organism>
<evidence type="ECO:0000256" key="3">
    <source>
        <dbReference type="ARBA" id="ARBA00022776"/>
    </source>
</evidence>
<dbReference type="OrthoDB" id="10263978at2759"/>
<feature type="compositionally biased region" description="Low complexity" evidence="7">
    <location>
        <begin position="1020"/>
        <end position="1039"/>
    </location>
</feature>
<name>A0A8B6EHM4_MYTGA</name>
<feature type="compositionally biased region" description="Polar residues" evidence="7">
    <location>
        <begin position="1002"/>
        <end position="1019"/>
    </location>
</feature>
<keyword evidence="10" id="KW-1185">Reference proteome</keyword>
<dbReference type="PANTHER" id="PTHR14222">
    <property type="entry name" value="CONDENSIN"/>
    <property type="match status" value="1"/>
</dbReference>
<dbReference type="GO" id="GO:0051301">
    <property type="term" value="P:cell division"/>
    <property type="evidence" value="ECO:0007669"/>
    <property type="project" value="UniProtKB-KW"/>
</dbReference>
<feature type="domain" description="Condensin complex subunit 1 C-terminal" evidence="8">
    <location>
        <begin position="689"/>
        <end position="854"/>
    </location>
</feature>
<evidence type="ECO:0000256" key="1">
    <source>
        <dbReference type="ARBA" id="ARBA00004123"/>
    </source>
</evidence>
<feature type="compositionally biased region" description="Low complexity" evidence="7">
    <location>
        <begin position="593"/>
        <end position="609"/>
    </location>
</feature>
<dbReference type="GO" id="GO:0005634">
    <property type="term" value="C:nucleus"/>
    <property type="evidence" value="ECO:0007669"/>
    <property type="project" value="UniProtKB-SubCell"/>
</dbReference>
<reference evidence="9" key="1">
    <citation type="submission" date="2018-11" db="EMBL/GenBank/DDBJ databases">
        <authorList>
            <person name="Alioto T."/>
            <person name="Alioto T."/>
        </authorList>
    </citation>
    <scope>NUCLEOTIDE SEQUENCE</scope>
</reference>
<dbReference type="GO" id="GO:0000779">
    <property type="term" value="C:condensed chromosome, centromeric region"/>
    <property type="evidence" value="ECO:0007669"/>
    <property type="project" value="TreeGrafter"/>
</dbReference>
<sequence length="1260" mass="141604">MAFALDVFRSDDKLLTLIESNIAWSLVTCKWCLGTDVALLMKYIAWFLSPVLFSSLLKTEERSVNTVKTLLQHMCTKVPDKAEYRGKVAQSVVTILQELPNTAYGHISVRTRAISSFSTCFLSKDRVIKETLQDIVTPRSRLREHAPPHLIQTPAMDVRTQSTTDDNNTTNNAEKTAENVNGLAVKDQTPMNANQPPAPGKTPFHGVYLTPFNPNMPDDDGVTSMFRRRAKDPKVNVRKAALHALENIIRFQCPDYSRQDLDVLVERCRDPALSVRKQSMQSLTDLLLDFPTEKPLQKSWLEGVMPLVIDRETTLQEKCMDQLEEIILHNIVPLKRMSNESHRLAWDVLNIMTRSESVDLRKYLQKACRHWSRQGKIKATLISNLQTHVNTENNEVAWMLLAELAPAVPKMCHGFVIEYWEQQAHTSDETDYSTLQRVLSVMACSAKFFPDDKRDRLIDYLRNRLLQFNSPPELISITIETLSKLCESKAEATNKRSEKDAWCVDLLKACDTYLSHVILEEYVDPINEDMVVRHLFTLGEIAQICPAKTPKRIFLIVQSMIAAPCISTPASHGSVNISSGSTESAESSEKTTRASSRASTRTSTGSMGSTEDHTDLTQKTQLRFSQQTQGFSQIQLTQAFSQFQGSKMSNRIRAFAFIALGKLCLQNPDLAKKCVAALARELETCKDPTIRNNVVIIMCDLCVRYTTTADRYVSNIAACLKDESPLVRKQTLTLFTRLLQEDFLKWKGVLFFRFIMTLLDSNKEIADFAEFCLVHLLMQRHPTMFFQHFLECIFHFNAYEDHATFNKFPQNEKEKKMFCLKGDHNASKRLKLYLFMLEYMTDEHRFQMTAKMAQEILGGVVDGIIPLNEKSSVLLKDTLAILSSKEIKLSSLRAKPQDEMAGDDEERAAVVMAVAKKTLITQVVKKNVIENIVPIVVSLKHMLEQQRSTVLKDLMMYLRELLKDYKNEVQEILSADRQLATEIEFDLRKFEEQEEETERQRNASIVQGTSQPGSPQVSSKPTTPVGSKPGTPSSSKPCSPRLPIHGGSPRLENHKGSPRPGSSSRKGQKGGSNKGSDNDSSVMGPPAVQVTDATPMKTPARKAFERAQNIHDSLSKSSNEEPASAEALTFESPSLKKTSKRKSILKEKKKSNDDEEEDESPHLGVRFAEGVKDKATPPRALRGNRAISTPSAFYHDDGVLNNITFHADQNVTLIPPSPIPTCMPIRVFGDASDENATPGTPQKGAQGSKDTVYMFSPDKP</sequence>
<accession>A0A8B6EHM4</accession>
<dbReference type="PANTHER" id="PTHR14222:SF1">
    <property type="entry name" value="CONDENSIN-2 COMPLEX SUBUNIT D3"/>
    <property type="match status" value="1"/>
</dbReference>
<dbReference type="InterPro" id="IPR026971">
    <property type="entry name" value="CND1/NCAPD3"/>
</dbReference>
<evidence type="ECO:0000313" key="10">
    <source>
        <dbReference type="Proteomes" id="UP000596742"/>
    </source>
</evidence>
<feature type="compositionally biased region" description="Polar residues" evidence="7">
    <location>
        <begin position="1110"/>
        <end position="1121"/>
    </location>
</feature>
<keyword evidence="4" id="KW-0226">DNA condensation</keyword>
<keyword evidence="5" id="KW-0539">Nucleus</keyword>
<dbReference type="GO" id="GO:0042393">
    <property type="term" value="F:histone binding"/>
    <property type="evidence" value="ECO:0007669"/>
    <property type="project" value="TreeGrafter"/>
</dbReference>
<evidence type="ECO:0000256" key="4">
    <source>
        <dbReference type="ARBA" id="ARBA00023067"/>
    </source>
</evidence>
<evidence type="ECO:0000256" key="2">
    <source>
        <dbReference type="ARBA" id="ARBA00022618"/>
    </source>
</evidence>
<evidence type="ECO:0000256" key="5">
    <source>
        <dbReference type="ARBA" id="ARBA00023242"/>
    </source>
</evidence>
<dbReference type="Proteomes" id="UP000596742">
    <property type="component" value="Unassembled WGS sequence"/>
</dbReference>
<dbReference type="AlphaFoldDB" id="A0A8B6EHM4"/>
<dbReference type="GO" id="GO:0000796">
    <property type="term" value="C:condensin complex"/>
    <property type="evidence" value="ECO:0007669"/>
    <property type="project" value="TreeGrafter"/>
</dbReference>